<sequence length="184" mass="21139">MEQQQAWQDEVITVNDDIELHSVHERFVKDVFALVQRNKSWLQKAMNWPQYVVSEDDTRKTLQGNYVLHHKGYAKMFMILYRGELAGVFSFNQIVPTDKTAYIGYWLSEDQQGKGIISAVIEAAIAKYAGEGTVRRFVIKCIVTNQASNRVAQRNGFALEGCLKQAEFLNDEFHDQNIYGRIAD</sequence>
<organism evidence="2 3">
    <name type="scientific">Cedecea neteri</name>
    <dbReference type="NCBI Taxonomy" id="158822"/>
    <lineage>
        <taxon>Bacteria</taxon>
        <taxon>Pseudomonadati</taxon>
        <taxon>Pseudomonadota</taxon>
        <taxon>Gammaproteobacteria</taxon>
        <taxon>Enterobacterales</taxon>
        <taxon>Enterobacteriaceae</taxon>
        <taxon>Cedecea</taxon>
    </lineage>
</organism>
<dbReference type="GO" id="GO:0008999">
    <property type="term" value="F:protein-N-terminal-alanine acetyltransferase activity"/>
    <property type="evidence" value="ECO:0007669"/>
    <property type="project" value="TreeGrafter"/>
</dbReference>
<dbReference type="AlphaFoldDB" id="A0AAN0VUC0"/>
<dbReference type="PROSITE" id="PS51186">
    <property type="entry name" value="GNAT"/>
    <property type="match status" value="1"/>
</dbReference>
<evidence type="ECO:0000313" key="2">
    <source>
        <dbReference type="EMBL" id="AIR61974.1"/>
    </source>
</evidence>
<dbReference type="Proteomes" id="UP000029516">
    <property type="component" value="Chromosome"/>
</dbReference>
<dbReference type="SUPFAM" id="SSF55729">
    <property type="entry name" value="Acyl-CoA N-acyltransferases (Nat)"/>
    <property type="match status" value="1"/>
</dbReference>
<dbReference type="PANTHER" id="PTHR43441">
    <property type="entry name" value="RIBOSOMAL-PROTEIN-SERINE ACETYLTRANSFERASE"/>
    <property type="match status" value="1"/>
</dbReference>
<dbReference type="InterPro" id="IPR051908">
    <property type="entry name" value="Ribosomal_N-acetyltransferase"/>
</dbReference>
<dbReference type="GO" id="GO:0005737">
    <property type="term" value="C:cytoplasm"/>
    <property type="evidence" value="ECO:0007669"/>
    <property type="project" value="TreeGrafter"/>
</dbReference>
<accession>A0AAN0VUC0</accession>
<proteinExistence type="predicted"/>
<name>A0AAN0VUC0_9ENTR</name>
<dbReference type="Gene3D" id="3.40.630.30">
    <property type="match status" value="1"/>
</dbReference>
<dbReference type="NCBIfam" id="NF007539">
    <property type="entry name" value="PRK10151.1"/>
    <property type="match status" value="1"/>
</dbReference>
<dbReference type="Pfam" id="PF13302">
    <property type="entry name" value="Acetyltransf_3"/>
    <property type="match status" value="1"/>
</dbReference>
<reference evidence="2 3" key="1">
    <citation type="submission" date="2014-09" db="EMBL/GenBank/DDBJ databases">
        <authorList>
            <person name="Chan K.-G."/>
        </authorList>
    </citation>
    <scope>NUCLEOTIDE SEQUENCE [LARGE SCALE GENOMIC DNA]</scope>
    <source>
        <strain evidence="2 3">M006</strain>
    </source>
</reference>
<dbReference type="InterPro" id="IPR000182">
    <property type="entry name" value="GNAT_dom"/>
</dbReference>
<gene>
    <name evidence="2" type="ORF">LH23_15335</name>
</gene>
<evidence type="ECO:0000259" key="1">
    <source>
        <dbReference type="PROSITE" id="PS51186"/>
    </source>
</evidence>
<dbReference type="KEGG" id="cem:LH23_15335"/>
<protein>
    <submittedName>
        <fullName evidence="2">Ribosomal-protein-serine acetyltransferase</fullName>
    </submittedName>
</protein>
<dbReference type="PANTHER" id="PTHR43441:SF11">
    <property type="entry name" value="RIBOSOMAL-PROTEIN-SERINE ACETYLTRANSFERASE"/>
    <property type="match status" value="1"/>
</dbReference>
<evidence type="ECO:0000313" key="3">
    <source>
        <dbReference type="Proteomes" id="UP000029516"/>
    </source>
</evidence>
<dbReference type="RefSeq" id="WP_039292662.1">
    <property type="nucleotide sequence ID" value="NZ_CP009458.1"/>
</dbReference>
<dbReference type="GO" id="GO:1990189">
    <property type="term" value="F:protein N-terminal-serine acetyltransferase activity"/>
    <property type="evidence" value="ECO:0007669"/>
    <property type="project" value="TreeGrafter"/>
</dbReference>
<feature type="domain" description="N-acetyltransferase" evidence="1">
    <location>
        <begin position="18"/>
        <end position="179"/>
    </location>
</feature>
<dbReference type="EMBL" id="CP009458">
    <property type="protein sequence ID" value="AIR61974.1"/>
    <property type="molecule type" value="Genomic_DNA"/>
</dbReference>
<dbReference type="InterPro" id="IPR016181">
    <property type="entry name" value="Acyl_CoA_acyltransferase"/>
</dbReference>